<dbReference type="OrthoDB" id="5412852at2"/>
<dbReference type="AlphaFoldDB" id="A0A1I6DYW0"/>
<dbReference type="InterPro" id="IPR004017">
    <property type="entry name" value="Cys_rich_dom"/>
</dbReference>
<keyword evidence="3" id="KW-1185">Reference proteome</keyword>
<dbReference type="PANTHER" id="PTHR43255:SF2">
    <property type="entry name" value="HETERODISULFIDE REDUCTASE RELATED PROTEIN"/>
    <property type="match status" value="1"/>
</dbReference>
<protein>
    <submittedName>
        <fullName evidence="2">Fe-S oxidoreductase</fullName>
    </submittedName>
</protein>
<evidence type="ECO:0000313" key="2">
    <source>
        <dbReference type="EMBL" id="SFR10567.1"/>
    </source>
</evidence>
<dbReference type="InterPro" id="IPR051460">
    <property type="entry name" value="HdrC_iron-sulfur_subunit"/>
</dbReference>
<reference evidence="3" key="1">
    <citation type="submission" date="2016-10" db="EMBL/GenBank/DDBJ databases">
        <authorList>
            <person name="Varghese N."/>
            <person name="Submissions S."/>
        </authorList>
    </citation>
    <scope>NUCLEOTIDE SEQUENCE [LARGE SCALE GENOMIC DNA]</scope>
    <source>
        <strain evidence="3">DSM 3669</strain>
    </source>
</reference>
<accession>A0A1I6DYW0</accession>
<dbReference type="EMBL" id="FOYM01000021">
    <property type="protein sequence ID" value="SFR10567.1"/>
    <property type="molecule type" value="Genomic_DNA"/>
</dbReference>
<dbReference type="STRING" id="39060.SAMN05660706_12139"/>
<dbReference type="Proteomes" id="UP000199584">
    <property type="component" value="Unassembled WGS sequence"/>
</dbReference>
<dbReference type="RefSeq" id="WP_092484875.1">
    <property type="nucleotide sequence ID" value="NZ_FOYM01000021.1"/>
</dbReference>
<dbReference type="GO" id="GO:0005886">
    <property type="term" value="C:plasma membrane"/>
    <property type="evidence" value="ECO:0007669"/>
    <property type="project" value="TreeGrafter"/>
</dbReference>
<dbReference type="GO" id="GO:0016491">
    <property type="term" value="F:oxidoreductase activity"/>
    <property type="evidence" value="ECO:0007669"/>
    <property type="project" value="UniProtKB-ARBA"/>
</dbReference>
<gene>
    <name evidence="2" type="ORF">SAMN05660706_12139</name>
</gene>
<dbReference type="PANTHER" id="PTHR43255">
    <property type="entry name" value="IRON-SULFUR-BINDING OXIDOREDUCTASE FADF-RELATED-RELATED"/>
    <property type="match status" value="1"/>
</dbReference>
<sequence length="321" mass="35746">MPLPTGDTIGILADNLRIRHSVLPISAKSATRWARGLNIPKGARTVLYTGMMYQLIPYIAAMGKAQEGIEDSFLVNFIKLGRQVNKVINVSGFMALPSKSMQESYNRILVNIARLLQQAGVQFGYLYEEELYSGALIYDLGVDDVLKAHARKVYDVFKKYGVQNVITVDPHTTNMLRSVYPKLIDGYDLQVQSYLEVLVERGIEPRSRLDLEVVMHDSCVYARYENVLNEQRTLLKNAGVAIKEPADSGKFTLCCGGPAESLYPKKAKERARQRVEQIKQAGAAAGAVTMCPICYVNLQKAARGEVQLEDISNLLTQAYCM</sequence>
<organism evidence="2 3">
    <name type="scientific">Desulfoscipio geothermicus DSM 3669</name>
    <dbReference type="NCBI Taxonomy" id="1121426"/>
    <lineage>
        <taxon>Bacteria</taxon>
        <taxon>Bacillati</taxon>
        <taxon>Bacillota</taxon>
        <taxon>Clostridia</taxon>
        <taxon>Eubacteriales</taxon>
        <taxon>Desulfallaceae</taxon>
        <taxon>Desulfoscipio</taxon>
    </lineage>
</organism>
<feature type="domain" description="Cysteine-rich" evidence="1">
    <location>
        <begin position="213"/>
        <end position="299"/>
    </location>
</feature>
<dbReference type="Pfam" id="PF02754">
    <property type="entry name" value="CCG"/>
    <property type="match status" value="1"/>
</dbReference>
<proteinExistence type="predicted"/>
<name>A0A1I6DYW0_9FIRM</name>
<evidence type="ECO:0000313" key="3">
    <source>
        <dbReference type="Proteomes" id="UP000199584"/>
    </source>
</evidence>
<evidence type="ECO:0000259" key="1">
    <source>
        <dbReference type="Pfam" id="PF02754"/>
    </source>
</evidence>